<organism evidence="2 3">
    <name type="scientific">Xiphophorus couchianus</name>
    <name type="common">Monterrey platyfish</name>
    <dbReference type="NCBI Taxonomy" id="32473"/>
    <lineage>
        <taxon>Eukaryota</taxon>
        <taxon>Metazoa</taxon>
        <taxon>Chordata</taxon>
        <taxon>Craniata</taxon>
        <taxon>Vertebrata</taxon>
        <taxon>Euteleostomi</taxon>
        <taxon>Actinopterygii</taxon>
        <taxon>Neopterygii</taxon>
        <taxon>Teleostei</taxon>
        <taxon>Neoteleostei</taxon>
        <taxon>Acanthomorphata</taxon>
        <taxon>Ovalentaria</taxon>
        <taxon>Atherinomorphae</taxon>
        <taxon>Cyprinodontiformes</taxon>
        <taxon>Poeciliidae</taxon>
        <taxon>Poeciliinae</taxon>
        <taxon>Xiphophorus</taxon>
    </lineage>
</organism>
<keyword evidence="3" id="KW-1185">Reference proteome</keyword>
<name>A0A3B5L4P7_9TELE</name>
<dbReference type="InterPro" id="IPR040325">
    <property type="entry name" value="RIMBP1/2/3"/>
</dbReference>
<dbReference type="STRING" id="32473.ENSXCOP00000007293"/>
<sequence>MREVAERRQQLELEHEQALAILKFKQDEIKRLQRAQLFAKREHEGVVQML</sequence>
<dbReference type="PANTHER" id="PTHR14234:SF20">
    <property type="entry name" value="PERIPHERAL-TYPE BENZODIAZEPINE RECEPTOR-ASSOCIATED PROTEIN 1"/>
    <property type="match status" value="1"/>
</dbReference>
<protein>
    <submittedName>
        <fullName evidence="2">Uncharacterized protein</fullName>
    </submittedName>
</protein>
<proteinExistence type="predicted"/>
<dbReference type="AlphaFoldDB" id="A0A3B5L4P7"/>
<dbReference type="GeneTree" id="ENSGT00940000174698"/>
<dbReference type="PANTHER" id="PTHR14234">
    <property type="entry name" value="RIM BINDING PROTEIN-RELATED"/>
    <property type="match status" value="1"/>
</dbReference>
<evidence type="ECO:0000313" key="2">
    <source>
        <dbReference type="Ensembl" id="ENSXCOP00000007293.1"/>
    </source>
</evidence>
<evidence type="ECO:0000256" key="1">
    <source>
        <dbReference type="SAM" id="Coils"/>
    </source>
</evidence>
<dbReference type="Ensembl" id="ENSXCOT00000007387.1">
    <property type="protein sequence ID" value="ENSXCOP00000007293.1"/>
    <property type="gene ID" value="ENSXCOG00000005646.1"/>
</dbReference>
<keyword evidence="1" id="KW-0175">Coiled coil</keyword>
<accession>A0A3B5L4P7</accession>
<reference evidence="2" key="1">
    <citation type="submission" date="2025-08" db="UniProtKB">
        <authorList>
            <consortium name="Ensembl"/>
        </authorList>
    </citation>
    <scope>IDENTIFICATION</scope>
</reference>
<dbReference type="Proteomes" id="UP000261380">
    <property type="component" value="Unplaced"/>
</dbReference>
<reference evidence="2" key="2">
    <citation type="submission" date="2025-09" db="UniProtKB">
        <authorList>
            <consortium name="Ensembl"/>
        </authorList>
    </citation>
    <scope>IDENTIFICATION</scope>
</reference>
<evidence type="ECO:0000313" key="3">
    <source>
        <dbReference type="Proteomes" id="UP000261380"/>
    </source>
</evidence>
<feature type="coiled-coil region" evidence="1">
    <location>
        <begin position="1"/>
        <end position="42"/>
    </location>
</feature>